<evidence type="ECO:0000256" key="8">
    <source>
        <dbReference type="HAMAP-Rule" id="MF_00158"/>
    </source>
</evidence>
<sequence length="292" mass="32291">MEIISSISALRHARGALKGSVALVPTMGYLHEGHLALMRQARQRCDHLIVSIFVNPTQFAPGEDLDRYPRDPEGDAEKCRQLGCELLFMPDTSQIYAPDHSTRVEVSELDQTLCGPNRPDHFVGVTTIVTKLFNLTGPDVAVFGEKDFQQLAIVRKMVADLNVPVEVVGVPTVREPDGLALSSRNRYLSAEERRQAPAIARALVSAQRAWQDGERRAANLLERAHNALAEAADLRPEYVQLVHPDTLRAYAPDDDLSQKPAHLAIAARLGQTRLIDNLRLDRPLPPGPLETI</sequence>
<comment type="subcellular location">
    <subcellularLocation>
        <location evidence="8">Cytoplasm</location>
    </subcellularLocation>
</comment>
<feature type="binding site" evidence="8">
    <location>
        <position position="173"/>
    </location>
    <ligand>
        <name>ATP</name>
        <dbReference type="ChEBI" id="CHEBI:30616"/>
    </ligand>
</feature>
<accession>A0A5C6WYS9</accession>
<reference evidence="9 10" key="1">
    <citation type="submission" date="2019-08" db="EMBL/GenBank/DDBJ databases">
        <title>Bradymonadales sp. TMQ2.</title>
        <authorList>
            <person name="Liang Q."/>
        </authorList>
    </citation>
    <scope>NUCLEOTIDE SEQUENCE [LARGE SCALE GENOMIC DNA]</scope>
    <source>
        <strain evidence="9 10">TMQ2</strain>
    </source>
</reference>
<evidence type="ECO:0000313" key="10">
    <source>
        <dbReference type="Proteomes" id="UP000321046"/>
    </source>
</evidence>
<dbReference type="GO" id="GO:0005829">
    <property type="term" value="C:cytosol"/>
    <property type="evidence" value="ECO:0007669"/>
    <property type="project" value="TreeGrafter"/>
</dbReference>
<evidence type="ECO:0000313" key="9">
    <source>
        <dbReference type="EMBL" id="TXD31359.1"/>
    </source>
</evidence>
<evidence type="ECO:0000256" key="5">
    <source>
        <dbReference type="ARBA" id="ARBA00022741"/>
    </source>
</evidence>
<keyword evidence="4 8" id="KW-0566">Pantothenate biosynthesis</keyword>
<feature type="active site" description="Proton donor" evidence="8">
    <location>
        <position position="34"/>
    </location>
</feature>
<comment type="similarity">
    <text evidence="2 8">Belongs to the pantothenate synthetase family.</text>
</comment>
<dbReference type="EC" id="6.3.2.1" evidence="8"/>
<comment type="subunit">
    <text evidence="8">Homodimer.</text>
</comment>
<dbReference type="HAMAP" id="MF_00158">
    <property type="entry name" value="PanC"/>
    <property type="match status" value="1"/>
</dbReference>
<protein>
    <recommendedName>
        <fullName evidence="8">Pantothenate synthetase</fullName>
        <shortName evidence="8">PS</shortName>
        <ecNumber evidence="8">6.3.2.1</ecNumber>
    </recommendedName>
    <alternativeName>
        <fullName evidence="8">Pantoate--beta-alanine ligase</fullName>
    </alternativeName>
    <alternativeName>
        <fullName evidence="8">Pantoate-activating enzyme</fullName>
    </alternativeName>
</protein>
<feature type="binding site" evidence="8">
    <location>
        <position position="58"/>
    </location>
    <ligand>
        <name>beta-alanine</name>
        <dbReference type="ChEBI" id="CHEBI:57966"/>
    </ligand>
</feature>
<keyword evidence="8" id="KW-0963">Cytoplasm</keyword>
<evidence type="ECO:0000256" key="2">
    <source>
        <dbReference type="ARBA" id="ARBA00009256"/>
    </source>
</evidence>
<comment type="function">
    <text evidence="8">Catalyzes the condensation of pantoate with beta-alanine in an ATP-dependent reaction via a pantoyl-adenylate intermediate.</text>
</comment>
<dbReference type="UniPathway" id="UPA00028">
    <property type="reaction ID" value="UER00005"/>
</dbReference>
<dbReference type="CDD" id="cd00560">
    <property type="entry name" value="PanC"/>
    <property type="match status" value="1"/>
</dbReference>
<feature type="binding site" evidence="8">
    <location>
        <begin position="181"/>
        <end position="184"/>
    </location>
    <ligand>
        <name>ATP</name>
        <dbReference type="ChEBI" id="CHEBI:30616"/>
    </ligand>
</feature>
<dbReference type="GO" id="GO:0005524">
    <property type="term" value="F:ATP binding"/>
    <property type="evidence" value="ECO:0007669"/>
    <property type="project" value="UniProtKB-KW"/>
</dbReference>
<comment type="caution">
    <text evidence="9">The sequence shown here is derived from an EMBL/GenBank/DDBJ whole genome shotgun (WGS) entry which is preliminary data.</text>
</comment>
<dbReference type="Pfam" id="PF02569">
    <property type="entry name" value="Pantoate_ligase"/>
    <property type="match status" value="1"/>
</dbReference>
<evidence type="ECO:0000256" key="4">
    <source>
        <dbReference type="ARBA" id="ARBA00022655"/>
    </source>
</evidence>
<keyword evidence="6 8" id="KW-0067">ATP-binding</keyword>
<dbReference type="AlphaFoldDB" id="A0A5C6WYS9"/>
<evidence type="ECO:0000256" key="7">
    <source>
        <dbReference type="ARBA" id="ARBA00048258"/>
    </source>
</evidence>
<evidence type="ECO:0000256" key="6">
    <source>
        <dbReference type="ARBA" id="ARBA00022840"/>
    </source>
</evidence>
<keyword evidence="5 8" id="KW-0547">Nucleotide-binding</keyword>
<dbReference type="NCBIfam" id="TIGR00125">
    <property type="entry name" value="cyt_tran_rel"/>
    <property type="match status" value="1"/>
</dbReference>
<gene>
    <name evidence="8" type="primary">panC</name>
    <name evidence="9" type="ORF">FRC96_21100</name>
</gene>
<feature type="binding site" evidence="8">
    <location>
        <begin position="144"/>
        <end position="147"/>
    </location>
    <ligand>
        <name>ATP</name>
        <dbReference type="ChEBI" id="CHEBI:30616"/>
    </ligand>
</feature>
<dbReference type="InterPro" id="IPR042176">
    <property type="entry name" value="Pantoate_ligase_C"/>
</dbReference>
<dbReference type="OrthoDB" id="9773087at2"/>
<evidence type="ECO:0000256" key="1">
    <source>
        <dbReference type="ARBA" id="ARBA00004990"/>
    </source>
</evidence>
<comment type="miscellaneous">
    <text evidence="8">The reaction proceeds by a bi uni uni bi ping pong mechanism.</text>
</comment>
<dbReference type="EMBL" id="VOSL01000148">
    <property type="protein sequence ID" value="TXD31359.1"/>
    <property type="molecule type" value="Genomic_DNA"/>
</dbReference>
<keyword evidence="3 8" id="KW-0436">Ligase</keyword>
<dbReference type="PANTHER" id="PTHR21299">
    <property type="entry name" value="CYTIDYLATE KINASE/PANTOATE-BETA-ALANINE LIGASE"/>
    <property type="match status" value="1"/>
</dbReference>
<dbReference type="Gene3D" id="3.40.50.620">
    <property type="entry name" value="HUPs"/>
    <property type="match status" value="1"/>
</dbReference>
<evidence type="ECO:0000256" key="3">
    <source>
        <dbReference type="ARBA" id="ARBA00022598"/>
    </source>
</evidence>
<feature type="binding site" evidence="8">
    <location>
        <position position="58"/>
    </location>
    <ligand>
        <name>(R)-pantoate</name>
        <dbReference type="ChEBI" id="CHEBI:15980"/>
    </ligand>
</feature>
<dbReference type="PANTHER" id="PTHR21299:SF1">
    <property type="entry name" value="PANTOATE--BETA-ALANINE LIGASE"/>
    <property type="match status" value="1"/>
</dbReference>
<name>A0A5C6WYS9_9DELT</name>
<dbReference type="Gene3D" id="3.30.1300.10">
    <property type="entry name" value="Pantoate-beta-alanine ligase, C-terminal domain"/>
    <property type="match status" value="1"/>
</dbReference>
<dbReference type="GO" id="GO:0015940">
    <property type="term" value="P:pantothenate biosynthetic process"/>
    <property type="evidence" value="ECO:0007669"/>
    <property type="project" value="UniProtKB-UniRule"/>
</dbReference>
<feature type="binding site" evidence="8">
    <location>
        <begin position="27"/>
        <end position="34"/>
    </location>
    <ligand>
        <name>ATP</name>
        <dbReference type="ChEBI" id="CHEBI:30616"/>
    </ligand>
</feature>
<dbReference type="InterPro" id="IPR014729">
    <property type="entry name" value="Rossmann-like_a/b/a_fold"/>
</dbReference>
<proteinExistence type="inferred from homology"/>
<feature type="binding site" evidence="8">
    <location>
        <position position="150"/>
    </location>
    <ligand>
        <name>(R)-pantoate</name>
        <dbReference type="ChEBI" id="CHEBI:15980"/>
    </ligand>
</feature>
<comment type="catalytic activity">
    <reaction evidence="7 8">
        <text>(R)-pantoate + beta-alanine + ATP = (R)-pantothenate + AMP + diphosphate + H(+)</text>
        <dbReference type="Rhea" id="RHEA:10912"/>
        <dbReference type="ChEBI" id="CHEBI:15378"/>
        <dbReference type="ChEBI" id="CHEBI:15980"/>
        <dbReference type="ChEBI" id="CHEBI:29032"/>
        <dbReference type="ChEBI" id="CHEBI:30616"/>
        <dbReference type="ChEBI" id="CHEBI:33019"/>
        <dbReference type="ChEBI" id="CHEBI:57966"/>
        <dbReference type="ChEBI" id="CHEBI:456215"/>
        <dbReference type="EC" id="6.3.2.1"/>
    </reaction>
</comment>
<dbReference type="InterPro" id="IPR003721">
    <property type="entry name" value="Pantoate_ligase"/>
</dbReference>
<dbReference type="Proteomes" id="UP000321046">
    <property type="component" value="Unassembled WGS sequence"/>
</dbReference>
<dbReference type="SUPFAM" id="SSF52374">
    <property type="entry name" value="Nucleotidylyl transferase"/>
    <property type="match status" value="1"/>
</dbReference>
<dbReference type="NCBIfam" id="TIGR00018">
    <property type="entry name" value="panC"/>
    <property type="match status" value="1"/>
</dbReference>
<dbReference type="GO" id="GO:0004592">
    <property type="term" value="F:pantoate-beta-alanine ligase activity"/>
    <property type="evidence" value="ECO:0007669"/>
    <property type="project" value="UniProtKB-UniRule"/>
</dbReference>
<dbReference type="RefSeq" id="WP_146977533.1">
    <property type="nucleotide sequence ID" value="NZ_VOSL01000148.1"/>
</dbReference>
<organism evidence="9 10">
    <name type="scientific">Lujinxingia vulgaris</name>
    <dbReference type="NCBI Taxonomy" id="2600176"/>
    <lineage>
        <taxon>Bacteria</taxon>
        <taxon>Deltaproteobacteria</taxon>
        <taxon>Bradymonadales</taxon>
        <taxon>Lujinxingiaceae</taxon>
        <taxon>Lujinxingia</taxon>
    </lineage>
</organism>
<dbReference type="InterPro" id="IPR004821">
    <property type="entry name" value="Cyt_trans-like"/>
</dbReference>
<comment type="pathway">
    <text evidence="1 8">Cofactor biosynthesis; (R)-pantothenate biosynthesis; (R)-pantothenate from (R)-pantoate and beta-alanine: step 1/1.</text>
</comment>